<evidence type="ECO:0000313" key="1">
    <source>
        <dbReference type="EMBL" id="KAL0120042.1"/>
    </source>
</evidence>
<protein>
    <submittedName>
        <fullName evidence="1">Uncharacterized protein</fullName>
    </submittedName>
</protein>
<keyword evidence="2" id="KW-1185">Reference proteome</keyword>
<comment type="caution">
    <text evidence="1">The sequence shown here is derived from an EMBL/GenBank/DDBJ whole genome shotgun (WGS) entry which is preliminary data.</text>
</comment>
<organism evidence="1 2">
    <name type="scientific">Cardiocondyla obscurior</name>
    <dbReference type="NCBI Taxonomy" id="286306"/>
    <lineage>
        <taxon>Eukaryota</taxon>
        <taxon>Metazoa</taxon>
        <taxon>Ecdysozoa</taxon>
        <taxon>Arthropoda</taxon>
        <taxon>Hexapoda</taxon>
        <taxon>Insecta</taxon>
        <taxon>Pterygota</taxon>
        <taxon>Neoptera</taxon>
        <taxon>Endopterygota</taxon>
        <taxon>Hymenoptera</taxon>
        <taxon>Apocrita</taxon>
        <taxon>Aculeata</taxon>
        <taxon>Formicoidea</taxon>
        <taxon>Formicidae</taxon>
        <taxon>Myrmicinae</taxon>
        <taxon>Cardiocondyla</taxon>
    </lineage>
</organism>
<name>A0AAW2G1N7_9HYME</name>
<proteinExistence type="predicted"/>
<reference evidence="1 2" key="1">
    <citation type="submission" date="2023-03" db="EMBL/GenBank/DDBJ databases">
        <title>High recombination rates correlate with genetic variation in Cardiocondyla obscurior ants.</title>
        <authorList>
            <person name="Errbii M."/>
        </authorList>
    </citation>
    <scope>NUCLEOTIDE SEQUENCE [LARGE SCALE GENOMIC DNA]</scope>
    <source>
        <strain evidence="1">Alpha-2009</strain>
        <tissue evidence="1">Whole body</tissue>
    </source>
</reference>
<accession>A0AAW2G1N7</accession>
<dbReference type="AlphaFoldDB" id="A0AAW2G1N7"/>
<gene>
    <name evidence="1" type="ORF">PUN28_008014</name>
</gene>
<dbReference type="EMBL" id="JADYXP020000007">
    <property type="protein sequence ID" value="KAL0120042.1"/>
    <property type="molecule type" value="Genomic_DNA"/>
</dbReference>
<dbReference type="Proteomes" id="UP001430953">
    <property type="component" value="Unassembled WGS sequence"/>
</dbReference>
<evidence type="ECO:0000313" key="2">
    <source>
        <dbReference type="Proteomes" id="UP001430953"/>
    </source>
</evidence>
<sequence>MTDTGFIALLEYFVSGNEELNITNFNCVRTSGSRRNYICVYLYKGKERKTIADNSNFSRFNSLAVQRDDRSVIFVAKLKKKKGVGEKKEIDSTSTCGEAKQFCSIRLSAT</sequence>